<comment type="caution">
    <text evidence="2">The sequence shown here is derived from an EMBL/GenBank/DDBJ whole genome shotgun (WGS) entry which is preliminary data.</text>
</comment>
<keyword evidence="2" id="KW-0378">Hydrolase</keyword>
<name>A0A948S1U8_UNCEI</name>
<dbReference type="GO" id="GO:0016798">
    <property type="term" value="F:hydrolase activity, acting on glycosyl bonds"/>
    <property type="evidence" value="ECO:0007669"/>
    <property type="project" value="UniProtKB-KW"/>
</dbReference>
<accession>A0A948S1U8</accession>
<dbReference type="Pfam" id="PF09992">
    <property type="entry name" value="NAGPA"/>
    <property type="match status" value="1"/>
</dbReference>
<gene>
    <name evidence="2" type="ORF">KJ970_15355</name>
</gene>
<evidence type="ECO:0000259" key="1">
    <source>
        <dbReference type="Pfam" id="PF09992"/>
    </source>
</evidence>
<feature type="domain" description="Phosphodiester glycosidase" evidence="1">
    <location>
        <begin position="118"/>
        <end position="300"/>
    </location>
</feature>
<evidence type="ECO:0000313" key="3">
    <source>
        <dbReference type="Proteomes" id="UP000777784"/>
    </source>
</evidence>
<evidence type="ECO:0000313" key="2">
    <source>
        <dbReference type="EMBL" id="MBU2692299.1"/>
    </source>
</evidence>
<sequence>MPPLHHNARRHDPAPCLVVLMMLLFTMAVPHRLLADAPAGDKTTPDSSCLQNNPSEWRWLEPGLELGCYNAPGAEGSRKPDIHILRIDPDHFDFVLLNSSAPGQGKRFTAKEWCRKENLVAATNTSMYQEDCRTSVSYMRSPVHTNNSYISKDKAILAFDRRDSALPKVCIIDRDCDDFHYMKELYGTLIQSIRMISCQGNNVWEKQQKKWSAAIIGIDKNGRVLFIHVRKPFPMHDLINILMELPLDLKNAMYVEGGPESQLFVQAGDIECEFMGSYETGFLESDANFSAWPIPNVVGIRRIGGDENR</sequence>
<protein>
    <submittedName>
        <fullName evidence="2">Phosphodiester glycosidase family protein</fullName>
    </submittedName>
</protein>
<reference evidence="2" key="1">
    <citation type="submission" date="2021-05" db="EMBL/GenBank/DDBJ databases">
        <title>Energy efficiency and biological interactions define the core microbiome of deep oligotrophic groundwater.</title>
        <authorList>
            <person name="Mehrshad M."/>
            <person name="Lopez-Fernandez M."/>
            <person name="Bell E."/>
            <person name="Bernier-Latmani R."/>
            <person name="Bertilsson S."/>
            <person name="Dopson M."/>
        </authorList>
    </citation>
    <scope>NUCLEOTIDE SEQUENCE</scope>
    <source>
        <strain evidence="2">Modern_marine.mb.64</strain>
    </source>
</reference>
<keyword evidence="2" id="KW-0326">Glycosidase</keyword>
<dbReference type="InterPro" id="IPR018711">
    <property type="entry name" value="NAGPA"/>
</dbReference>
<organism evidence="2 3">
    <name type="scientific">Eiseniibacteriota bacterium</name>
    <dbReference type="NCBI Taxonomy" id="2212470"/>
    <lineage>
        <taxon>Bacteria</taxon>
        <taxon>Candidatus Eiseniibacteriota</taxon>
    </lineage>
</organism>
<proteinExistence type="predicted"/>
<dbReference type="AlphaFoldDB" id="A0A948S1U8"/>
<dbReference type="Proteomes" id="UP000777784">
    <property type="component" value="Unassembled WGS sequence"/>
</dbReference>
<dbReference type="EMBL" id="JAHJDP010000087">
    <property type="protein sequence ID" value="MBU2692299.1"/>
    <property type="molecule type" value="Genomic_DNA"/>
</dbReference>